<gene>
    <name evidence="2" type="ORF">SAMN05216381_1094</name>
</gene>
<proteinExistence type="predicted"/>
<dbReference type="AlphaFoldDB" id="A0A1G7JEI5"/>
<evidence type="ECO:0000313" key="2">
    <source>
        <dbReference type="EMBL" id="SDF23357.1"/>
    </source>
</evidence>
<name>A0A1G7JEI5_9GAMM</name>
<dbReference type="Gene3D" id="3.40.50.300">
    <property type="entry name" value="P-loop containing nucleotide triphosphate hydrolases"/>
    <property type="match status" value="1"/>
</dbReference>
<dbReference type="STRING" id="640205.SAMN05216381_1094"/>
<sequence length="247" mass="26525">MHPTIQILAIGLIAGLAIGIAIHLVVSRTTKARIRAQGYSACSQARQPVIDELKHSVNAQALEIISLKGQRLNLVRDHQHALESISQDADARVKLFAHRALSENELLWVKRAITQLRPAAIAHGTLGNPQGERDALAVKVQLSAIVGRLAALAPQAVAADPTQATAGTERSVIVQGPQGCGKTLNAARIAKALGLSKIVDNWQPGDALDKQHTLYLTYHDEAKNMGFRSVMSYDEAMQHVAKQEAAA</sequence>
<keyword evidence="1" id="KW-0472">Membrane</keyword>
<dbReference type="SUPFAM" id="SSF52540">
    <property type="entry name" value="P-loop containing nucleoside triphosphate hydrolases"/>
    <property type="match status" value="1"/>
</dbReference>
<dbReference type="OrthoDB" id="7032518at2"/>
<evidence type="ECO:0000256" key="1">
    <source>
        <dbReference type="SAM" id="Phobius"/>
    </source>
</evidence>
<dbReference type="Proteomes" id="UP000243378">
    <property type="component" value="Unassembled WGS sequence"/>
</dbReference>
<keyword evidence="1" id="KW-0812">Transmembrane</keyword>
<dbReference type="InterPro" id="IPR027417">
    <property type="entry name" value="P-loop_NTPase"/>
</dbReference>
<reference evidence="2 3" key="1">
    <citation type="submission" date="2016-10" db="EMBL/GenBank/DDBJ databases">
        <authorList>
            <person name="de Groot N.N."/>
        </authorList>
    </citation>
    <scope>NUCLEOTIDE SEQUENCE [LARGE SCALE GENOMIC DNA]</scope>
    <source>
        <strain evidence="2 3">LMG 25475</strain>
    </source>
</reference>
<evidence type="ECO:0000313" key="3">
    <source>
        <dbReference type="Proteomes" id="UP000243378"/>
    </source>
</evidence>
<dbReference type="EMBL" id="FNBM01000002">
    <property type="protein sequence ID" value="SDF23357.1"/>
    <property type="molecule type" value="Genomic_DNA"/>
</dbReference>
<protein>
    <submittedName>
        <fullName evidence="2">Uncharacterized protein</fullName>
    </submittedName>
</protein>
<feature type="transmembrane region" description="Helical" evidence="1">
    <location>
        <begin position="6"/>
        <end position="26"/>
    </location>
</feature>
<keyword evidence="1" id="KW-1133">Transmembrane helix</keyword>
<accession>A0A1G7JEI5</accession>
<dbReference type="RefSeq" id="WP_092365620.1">
    <property type="nucleotide sequence ID" value="NZ_FNBM01000002.1"/>
</dbReference>
<organism evidence="2 3">
    <name type="scientific">Phytopseudomonas seleniipraecipitans</name>
    <dbReference type="NCBI Taxonomy" id="640205"/>
    <lineage>
        <taxon>Bacteria</taxon>
        <taxon>Pseudomonadati</taxon>
        <taxon>Pseudomonadota</taxon>
        <taxon>Gammaproteobacteria</taxon>
        <taxon>Pseudomonadales</taxon>
        <taxon>Pseudomonadaceae</taxon>
        <taxon>Phytopseudomonas</taxon>
    </lineage>
</organism>